<reference evidence="1 2" key="1">
    <citation type="submission" date="2022-10" db="EMBL/GenBank/DDBJ databases">
        <title>High-quality genome sequences of two octocoral-associated bacteria, Endozoicomonas euniceicola EF212 and Endozoicomonas gorgoniicola PS125.</title>
        <authorList>
            <person name="Chiou Y.-J."/>
            <person name="Chen Y.-H."/>
        </authorList>
    </citation>
    <scope>NUCLEOTIDE SEQUENCE [LARGE SCALE GENOMIC DNA]</scope>
    <source>
        <strain evidence="1 2">PS125</strain>
    </source>
</reference>
<keyword evidence="2" id="KW-1185">Reference proteome</keyword>
<dbReference type="Proteomes" id="UP001209854">
    <property type="component" value="Unassembled WGS sequence"/>
</dbReference>
<proteinExistence type="predicted"/>
<sequence>MIIPKPEKIDIEFTDAKLTGMAGSLFVARLANQLKLPDLLKDQICLKKRNRGCDDKDSLPGLIHNFCACNGKLSDMDALRADKPAVSLPGLEDVRSSKRMGEYLALFNANSVKALYSVAHRLCQQIAPDVIRHFVEQKDYLLVFLDGTEIEVTGRNFEQADIGYSGNRQQWLHNIFIGHLWVSGRLNPGASDVCIGWKEQLKMTFLH</sequence>
<accession>A0ABT3MRT2</accession>
<evidence type="ECO:0000313" key="2">
    <source>
        <dbReference type="Proteomes" id="UP001209854"/>
    </source>
</evidence>
<dbReference type="EMBL" id="JAPFCC010000001">
    <property type="protein sequence ID" value="MCW7552081.1"/>
    <property type="molecule type" value="Genomic_DNA"/>
</dbReference>
<comment type="caution">
    <text evidence="1">The sequence shown here is derived from an EMBL/GenBank/DDBJ whole genome shotgun (WGS) entry which is preliminary data.</text>
</comment>
<evidence type="ECO:0008006" key="3">
    <source>
        <dbReference type="Google" id="ProtNLM"/>
    </source>
</evidence>
<name>A0ABT3MRT2_9GAMM</name>
<gene>
    <name evidence="1" type="ORF">NX722_05365</name>
</gene>
<protein>
    <recommendedName>
        <fullName evidence="3">Transposase DDE domain-containing protein</fullName>
    </recommendedName>
</protein>
<organism evidence="1 2">
    <name type="scientific">Endozoicomonas gorgoniicola</name>
    <dbReference type="NCBI Taxonomy" id="1234144"/>
    <lineage>
        <taxon>Bacteria</taxon>
        <taxon>Pseudomonadati</taxon>
        <taxon>Pseudomonadota</taxon>
        <taxon>Gammaproteobacteria</taxon>
        <taxon>Oceanospirillales</taxon>
        <taxon>Endozoicomonadaceae</taxon>
        <taxon>Endozoicomonas</taxon>
    </lineage>
</organism>
<evidence type="ECO:0000313" key="1">
    <source>
        <dbReference type="EMBL" id="MCW7552081.1"/>
    </source>
</evidence>
<dbReference type="RefSeq" id="WP_262567061.1">
    <property type="nucleotide sequence ID" value="NZ_JAPFCC010000001.1"/>
</dbReference>